<reference evidence="2" key="1">
    <citation type="submission" date="2016-09" db="EMBL/GenBank/DDBJ databases">
        <authorList>
            <person name="Strepis N."/>
        </authorList>
    </citation>
    <scope>NUCLEOTIDE SEQUENCE [LARGE SCALE GENOMIC DNA]</scope>
</reference>
<evidence type="ECO:0000313" key="2">
    <source>
        <dbReference type="Proteomes" id="UP000184291"/>
    </source>
</evidence>
<sequence length="157" mass="17344">MLSIPEETRALMEAFDALIYNTDRHEENILADNDGHAWVVDHDGALFGNIKGNRATGLLSTKGRYDYDPMGFWGKLPATSEARERAIAHIRAGLALSAIESPVWHLYNLGLLRAPERQAVIEFLSDRRAMIGSIVRRRPGAAVGKQGLLTDEGGDFE</sequence>
<accession>A0A1M4RZ09</accession>
<organism evidence="1 2">
    <name type="scientific">Actinomyces glycerinitolerans</name>
    <dbReference type="NCBI Taxonomy" id="1892869"/>
    <lineage>
        <taxon>Bacteria</taxon>
        <taxon>Bacillati</taxon>
        <taxon>Actinomycetota</taxon>
        <taxon>Actinomycetes</taxon>
        <taxon>Actinomycetales</taxon>
        <taxon>Actinomycetaceae</taxon>
        <taxon>Actinomyces</taxon>
    </lineage>
</organism>
<evidence type="ECO:0000313" key="1">
    <source>
        <dbReference type="EMBL" id="SHE25188.1"/>
    </source>
</evidence>
<dbReference type="EMBL" id="FQTT01000010">
    <property type="protein sequence ID" value="SHE25188.1"/>
    <property type="molecule type" value="Genomic_DNA"/>
</dbReference>
<dbReference type="AlphaFoldDB" id="A0A1M4RZ09"/>
<evidence type="ECO:0008006" key="3">
    <source>
        <dbReference type="Google" id="ProtNLM"/>
    </source>
</evidence>
<proteinExistence type="predicted"/>
<dbReference type="Proteomes" id="UP000184291">
    <property type="component" value="Unassembled WGS sequence"/>
</dbReference>
<name>A0A1M4RZ09_9ACTO</name>
<gene>
    <name evidence="1" type="ORF">ACGLYG10_1404</name>
</gene>
<keyword evidence="2" id="KW-1185">Reference proteome</keyword>
<dbReference type="STRING" id="1892869.ACGLYG10_1404"/>
<protein>
    <recommendedName>
        <fullName evidence="3">HipA-like C-terminal domain-containing protein</fullName>
    </recommendedName>
</protein>